<organism evidence="1 2">
    <name type="scientific">Araneus ventricosus</name>
    <name type="common">Orbweaver spider</name>
    <name type="synonym">Epeira ventricosa</name>
    <dbReference type="NCBI Taxonomy" id="182803"/>
    <lineage>
        <taxon>Eukaryota</taxon>
        <taxon>Metazoa</taxon>
        <taxon>Ecdysozoa</taxon>
        <taxon>Arthropoda</taxon>
        <taxon>Chelicerata</taxon>
        <taxon>Arachnida</taxon>
        <taxon>Araneae</taxon>
        <taxon>Araneomorphae</taxon>
        <taxon>Entelegynae</taxon>
        <taxon>Araneoidea</taxon>
        <taxon>Araneidae</taxon>
        <taxon>Araneus</taxon>
    </lineage>
</organism>
<reference evidence="1 2" key="1">
    <citation type="journal article" date="2019" name="Sci. Rep.">
        <title>Orb-weaving spider Araneus ventricosus genome elucidates the spidroin gene catalogue.</title>
        <authorList>
            <person name="Kono N."/>
            <person name="Nakamura H."/>
            <person name="Ohtoshi R."/>
            <person name="Moran D.A.P."/>
            <person name="Shinohara A."/>
            <person name="Yoshida Y."/>
            <person name="Fujiwara M."/>
            <person name="Mori M."/>
            <person name="Tomita M."/>
            <person name="Arakawa K."/>
        </authorList>
    </citation>
    <scope>NUCLEOTIDE SEQUENCE [LARGE SCALE GENOMIC DNA]</scope>
</reference>
<dbReference type="GO" id="GO:0003676">
    <property type="term" value="F:nucleic acid binding"/>
    <property type="evidence" value="ECO:0007669"/>
    <property type="project" value="InterPro"/>
</dbReference>
<proteinExistence type="predicted"/>
<keyword evidence="2" id="KW-1185">Reference proteome</keyword>
<gene>
    <name evidence="1" type="ORF">AVEN_101454_1</name>
</gene>
<evidence type="ECO:0000313" key="1">
    <source>
        <dbReference type="EMBL" id="GBM08331.1"/>
    </source>
</evidence>
<dbReference type="AlphaFoldDB" id="A0A4Y2CV17"/>
<evidence type="ECO:0008006" key="3">
    <source>
        <dbReference type="Google" id="ProtNLM"/>
    </source>
</evidence>
<accession>A0A4Y2CV17</accession>
<dbReference type="Proteomes" id="UP000499080">
    <property type="component" value="Unassembled WGS sequence"/>
</dbReference>
<dbReference type="InterPro" id="IPR036397">
    <property type="entry name" value="RNaseH_sf"/>
</dbReference>
<dbReference type="Gene3D" id="3.30.420.10">
    <property type="entry name" value="Ribonuclease H-like superfamily/Ribonuclease H"/>
    <property type="match status" value="1"/>
</dbReference>
<dbReference type="EMBL" id="BGPR01000255">
    <property type="protein sequence ID" value="GBM08331.1"/>
    <property type="molecule type" value="Genomic_DNA"/>
</dbReference>
<name>A0A4Y2CV17_ARAVE</name>
<sequence>MFAYFVMLSVNFFFYGQRICHRTLTVQDCLESEDIQHIVWPARSPNLSFIENNWDSLARRPTGKKYDPTNKNTLIRPLTEEWDKLPYQLLDNNVQSIKGRRRVEC</sequence>
<protein>
    <recommendedName>
        <fullName evidence="3">Tc1-like transposase DDE domain-containing protein</fullName>
    </recommendedName>
</protein>
<comment type="caution">
    <text evidence="1">The sequence shown here is derived from an EMBL/GenBank/DDBJ whole genome shotgun (WGS) entry which is preliminary data.</text>
</comment>
<dbReference type="OrthoDB" id="4843387at2759"/>
<evidence type="ECO:0000313" key="2">
    <source>
        <dbReference type="Proteomes" id="UP000499080"/>
    </source>
</evidence>